<evidence type="ECO:0008006" key="4">
    <source>
        <dbReference type="Google" id="ProtNLM"/>
    </source>
</evidence>
<accession>A0A0C2BMF9</accession>
<evidence type="ECO:0000313" key="2">
    <source>
        <dbReference type="EMBL" id="KIF81199.1"/>
    </source>
</evidence>
<proteinExistence type="predicted"/>
<dbReference type="OrthoDB" id="6933865at2"/>
<dbReference type="AlphaFoldDB" id="A0A0C2BMF9"/>
<dbReference type="RefSeq" id="WP_040040023.1">
    <property type="nucleotide sequence ID" value="NZ_JWJG01000028.1"/>
</dbReference>
<keyword evidence="3" id="KW-1185">Reference proteome</keyword>
<dbReference type="EMBL" id="JWJG01000028">
    <property type="protein sequence ID" value="KIF81199.1"/>
    <property type="molecule type" value="Genomic_DNA"/>
</dbReference>
<dbReference type="STRING" id="709839.TSA66_10850"/>
<keyword evidence="1" id="KW-0732">Signal</keyword>
<name>A0A0C2BMF9_9BURK</name>
<organism evidence="2 3">
    <name type="scientific">Noviherbaspirillum autotrophicum</name>
    <dbReference type="NCBI Taxonomy" id="709839"/>
    <lineage>
        <taxon>Bacteria</taxon>
        <taxon>Pseudomonadati</taxon>
        <taxon>Pseudomonadota</taxon>
        <taxon>Betaproteobacteria</taxon>
        <taxon>Burkholderiales</taxon>
        <taxon>Oxalobacteraceae</taxon>
        <taxon>Noviherbaspirillum</taxon>
    </lineage>
</organism>
<gene>
    <name evidence="2" type="ORF">TSA66_10850</name>
</gene>
<comment type="caution">
    <text evidence="2">The sequence shown here is derived from an EMBL/GenBank/DDBJ whole genome shotgun (WGS) entry which is preliminary data.</text>
</comment>
<feature type="chain" id="PRO_5002146097" description="DnrO protein" evidence="1">
    <location>
        <begin position="22"/>
        <end position="159"/>
    </location>
</feature>
<protein>
    <recommendedName>
        <fullName evidence="4">DnrO protein</fullName>
    </recommendedName>
</protein>
<dbReference type="Proteomes" id="UP000031572">
    <property type="component" value="Unassembled WGS sequence"/>
</dbReference>
<sequence>MKSSASLLAAISLAFPLTLLAAGHDHHEHGAAPQKIELNAGKKWSTDEPLLKGMGTIRDQVAAALPQAHAGKLSPAQYEQLGQDINTQIGYIVQNCKLDPKADAQLHVIIAELTQGVDALEGRQPDKDRALGVVKAAQAVNTYGKYFDHAGWKPVKLPH</sequence>
<feature type="signal peptide" evidence="1">
    <location>
        <begin position="1"/>
        <end position="21"/>
    </location>
</feature>
<evidence type="ECO:0000256" key="1">
    <source>
        <dbReference type="SAM" id="SignalP"/>
    </source>
</evidence>
<evidence type="ECO:0000313" key="3">
    <source>
        <dbReference type="Proteomes" id="UP000031572"/>
    </source>
</evidence>
<reference evidence="2 3" key="1">
    <citation type="submission" date="2014-12" db="EMBL/GenBank/DDBJ databases">
        <title>Denitrispirillum autotrophicum gen. nov., sp. nov., Denitrifying, Facultatively Autotrophic Bacteria Isolated from Rice Paddy Soil.</title>
        <authorList>
            <person name="Ishii S."/>
            <person name="Ashida N."/>
            <person name="Ohno H."/>
            <person name="Otsuka S."/>
            <person name="Yokota A."/>
            <person name="Senoo K."/>
        </authorList>
    </citation>
    <scope>NUCLEOTIDE SEQUENCE [LARGE SCALE GENOMIC DNA]</scope>
    <source>
        <strain evidence="2 3">TSA66</strain>
    </source>
</reference>